<dbReference type="RefSeq" id="XP_028481546.1">
    <property type="nucleotide sequence ID" value="XM_028631534.1"/>
</dbReference>
<dbReference type="InterPro" id="IPR013024">
    <property type="entry name" value="GGCT-like"/>
</dbReference>
<protein>
    <recommendedName>
        <fullName evidence="3">Putative gamma-glutamylcyclotransferase</fullName>
    </recommendedName>
</protein>
<feature type="region of interest" description="Disordered" evidence="4">
    <location>
        <begin position="1"/>
        <end position="25"/>
    </location>
</feature>
<sequence>MTTNTTTYEMDPRDERTPNRHKQAQITRCNLASSSAAADSDGFTEQYYFLYGTLMDTSTLRDVLQLSSWPELRPAKIVGYHCKLWGQFPALLESGDEVHGMAYWVQSMTELERLIGYEGDLYARKRCMIHFNNGQSQVLGSTFVWCGDEALLKEGDFDLKDYQMMRFEMTAQR</sequence>
<feature type="domain" description="Gamma-glutamylcyclotransferase AIG2-like" evidence="5">
    <location>
        <begin position="48"/>
        <end position="157"/>
    </location>
</feature>
<dbReference type="GO" id="GO:0016740">
    <property type="term" value="F:transferase activity"/>
    <property type="evidence" value="ECO:0007669"/>
    <property type="project" value="UniProtKB-KW"/>
</dbReference>
<dbReference type="VEuPathDB" id="FungiDB:C8Q69DRAFT_480577"/>
<dbReference type="AlphaFoldDB" id="A0A443HJ81"/>
<dbReference type="SUPFAM" id="SSF110857">
    <property type="entry name" value="Gamma-glutamyl cyclotransferase-like"/>
    <property type="match status" value="1"/>
</dbReference>
<dbReference type="EMBL" id="RCNU01000015">
    <property type="protein sequence ID" value="RWQ91901.1"/>
    <property type="molecule type" value="Genomic_DNA"/>
</dbReference>
<dbReference type="InterPro" id="IPR036568">
    <property type="entry name" value="GGCT-like_sf"/>
</dbReference>
<keyword evidence="2" id="KW-0808">Transferase</keyword>
<comment type="caution">
    <text evidence="6">The sequence shown here is derived from an EMBL/GenBank/DDBJ whole genome shotgun (WGS) entry which is preliminary data.</text>
</comment>
<evidence type="ECO:0000256" key="3">
    <source>
        <dbReference type="ARBA" id="ARBA00030602"/>
    </source>
</evidence>
<dbReference type="Gene3D" id="3.10.490.10">
    <property type="entry name" value="Gamma-glutamyl cyclotransferase-like"/>
    <property type="match status" value="1"/>
</dbReference>
<dbReference type="Pfam" id="PF06094">
    <property type="entry name" value="GGACT"/>
    <property type="match status" value="1"/>
</dbReference>
<dbReference type="Proteomes" id="UP000283841">
    <property type="component" value="Unassembled WGS sequence"/>
</dbReference>
<evidence type="ECO:0000259" key="5">
    <source>
        <dbReference type="Pfam" id="PF06094"/>
    </source>
</evidence>
<dbReference type="InterPro" id="IPR009288">
    <property type="entry name" value="AIG2-like_dom"/>
</dbReference>
<keyword evidence="7" id="KW-1185">Reference proteome</keyword>
<name>A0A443HJ81_BYSSP</name>
<reference evidence="6 7" key="1">
    <citation type="journal article" date="2018" name="Front. Microbiol.">
        <title>Genomic and genetic insights into a cosmopolitan fungus, Paecilomyces variotii (Eurotiales).</title>
        <authorList>
            <person name="Urquhart A.S."/>
            <person name="Mondo S.J."/>
            <person name="Makela M.R."/>
            <person name="Hane J.K."/>
            <person name="Wiebenga A."/>
            <person name="He G."/>
            <person name="Mihaltcheva S."/>
            <person name="Pangilinan J."/>
            <person name="Lipzen A."/>
            <person name="Barry K."/>
            <person name="de Vries R.P."/>
            <person name="Grigoriev I.V."/>
            <person name="Idnurm A."/>
        </authorList>
    </citation>
    <scope>NUCLEOTIDE SEQUENCE [LARGE SCALE GENOMIC DNA]</scope>
    <source>
        <strain evidence="6 7">CBS 101075</strain>
    </source>
</reference>
<dbReference type="PANTHER" id="PTHR31544">
    <property type="entry name" value="AIG2-LIKE PROTEIN D"/>
    <property type="match status" value="1"/>
</dbReference>
<organism evidence="6 7">
    <name type="scientific">Byssochlamys spectabilis</name>
    <name type="common">Paecilomyces variotii</name>
    <dbReference type="NCBI Taxonomy" id="264951"/>
    <lineage>
        <taxon>Eukaryota</taxon>
        <taxon>Fungi</taxon>
        <taxon>Dikarya</taxon>
        <taxon>Ascomycota</taxon>
        <taxon>Pezizomycotina</taxon>
        <taxon>Eurotiomycetes</taxon>
        <taxon>Eurotiomycetidae</taxon>
        <taxon>Eurotiales</taxon>
        <taxon>Thermoascaceae</taxon>
        <taxon>Paecilomyces</taxon>
    </lineage>
</organism>
<accession>A0A443HJ81</accession>
<dbReference type="CDD" id="cd06661">
    <property type="entry name" value="GGCT_like"/>
    <property type="match status" value="1"/>
</dbReference>
<dbReference type="GeneID" id="39600811"/>
<evidence type="ECO:0000313" key="6">
    <source>
        <dbReference type="EMBL" id="RWQ91901.1"/>
    </source>
</evidence>
<evidence type="ECO:0000256" key="2">
    <source>
        <dbReference type="ARBA" id="ARBA00022679"/>
    </source>
</evidence>
<proteinExistence type="inferred from homology"/>
<evidence type="ECO:0000256" key="1">
    <source>
        <dbReference type="ARBA" id="ARBA00008861"/>
    </source>
</evidence>
<dbReference type="PANTHER" id="PTHR31544:SF4">
    <property type="entry name" value="GAMMA-GLUTAMYLCYCLOTRANSFERASE-RELATED"/>
    <property type="match status" value="1"/>
</dbReference>
<dbReference type="InterPro" id="IPR045038">
    <property type="entry name" value="AIG2-like"/>
</dbReference>
<evidence type="ECO:0000313" key="7">
    <source>
        <dbReference type="Proteomes" id="UP000283841"/>
    </source>
</evidence>
<comment type="similarity">
    <text evidence="1">Belongs to the gamma-glutamylcyclotransferase family.</text>
</comment>
<gene>
    <name evidence="6" type="ORF">C8Q69DRAFT_480577</name>
</gene>
<evidence type="ECO:0000256" key="4">
    <source>
        <dbReference type="SAM" id="MobiDB-lite"/>
    </source>
</evidence>